<gene>
    <name evidence="1" type="primary">ga08187</name>
    <name evidence="1" type="ORF">PR202_ga08187</name>
</gene>
<evidence type="ECO:0000313" key="1">
    <source>
        <dbReference type="EMBL" id="GJM91777.1"/>
    </source>
</evidence>
<dbReference type="GO" id="GO:0019005">
    <property type="term" value="C:SCF ubiquitin ligase complex"/>
    <property type="evidence" value="ECO:0007669"/>
    <property type="project" value="TreeGrafter"/>
</dbReference>
<dbReference type="AlphaFoldDB" id="A0AAV5C0P3"/>
<dbReference type="SUPFAM" id="SSF52047">
    <property type="entry name" value="RNI-like"/>
    <property type="match status" value="1"/>
</dbReference>
<name>A0AAV5C0P3_ELECO</name>
<reference evidence="1" key="1">
    <citation type="journal article" date="2018" name="DNA Res.">
        <title>Multiple hybrid de novo genome assembly of finger millet, an orphan allotetraploid crop.</title>
        <authorList>
            <person name="Hatakeyama M."/>
            <person name="Aluri S."/>
            <person name="Balachadran M.T."/>
            <person name="Sivarajan S.R."/>
            <person name="Patrignani A."/>
            <person name="Gruter S."/>
            <person name="Poveda L."/>
            <person name="Shimizu-Inatsugi R."/>
            <person name="Baeten J."/>
            <person name="Francoijs K.J."/>
            <person name="Nataraja K.N."/>
            <person name="Reddy Y.A.N."/>
            <person name="Phadnis S."/>
            <person name="Ravikumar R.L."/>
            <person name="Schlapbach R."/>
            <person name="Sreeman S.M."/>
            <person name="Shimizu K.K."/>
        </authorList>
    </citation>
    <scope>NUCLEOTIDE SEQUENCE</scope>
</reference>
<dbReference type="Gene3D" id="3.80.10.10">
    <property type="entry name" value="Ribonuclease Inhibitor"/>
    <property type="match status" value="1"/>
</dbReference>
<dbReference type="EMBL" id="BQKI01000004">
    <property type="protein sequence ID" value="GJM91777.1"/>
    <property type="molecule type" value="Genomic_DNA"/>
</dbReference>
<dbReference type="InterPro" id="IPR032675">
    <property type="entry name" value="LRR_dom_sf"/>
</dbReference>
<dbReference type="PANTHER" id="PTHR13318:SF95">
    <property type="entry name" value="F-BOX PROTEIN YLR352W"/>
    <property type="match status" value="1"/>
</dbReference>
<reference evidence="1" key="2">
    <citation type="submission" date="2021-12" db="EMBL/GenBank/DDBJ databases">
        <title>Resequencing data analysis of finger millet.</title>
        <authorList>
            <person name="Hatakeyama M."/>
            <person name="Aluri S."/>
            <person name="Balachadran M.T."/>
            <person name="Sivarajan S.R."/>
            <person name="Poveda L."/>
            <person name="Shimizu-Inatsugi R."/>
            <person name="Schlapbach R."/>
            <person name="Sreeman S.M."/>
            <person name="Shimizu K.K."/>
        </authorList>
    </citation>
    <scope>NUCLEOTIDE SEQUENCE</scope>
</reference>
<evidence type="ECO:0000313" key="2">
    <source>
        <dbReference type="Proteomes" id="UP001054889"/>
    </source>
</evidence>
<dbReference type="PANTHER" id="PTHR13318">
    <property type="entry name" value="PARTNER OF PAIRED, ISOFORM B-RELATED"/>
    <property type="match status" value="1"/>
</dbReference>
<comment type="caution">
    <text evidence="1">The sequence shown here is derived from an EMBL/GenBank/DDBJ whole genome shotgun (WGS) entry which is preliminary data.</text>
</comment>
<dbReference type="GO" id="GO:0031146">
    <property type="term" value="P:SCF-dependent proteasomal ubiquitin-dependent protein catabolic process"/>
    <property type="evidence" value="ECO:0007669"/>
    <property type="project" value="TreeGrafter"/>
</dbReference>
<sequence>MGNGTWLSPLPPARWSCRSPTHLLLPPPAGDVPSSSPPPPVSDLASLAPLPLIENSSYFRALLAAASGQPSPPSFIRVISSEYLTASMGRCSESGREHVQVCCNLEAAVQVLRYLFDPSGSFTITHHNFIPLLEGALFLAVENLLMECERWFSTMSSQTSPQIVPLDFIIQVWYFSQEHGVTFVQDICPGYLAQNFVENMKPCEQPNKNTLDGQLCLLSKVKICLLPLEFAAGTKIHWLDFGKSIVYTILNLLKNSLQVLSDAIADGTLERYCIRITEYSKKVVLSGCPQITAAFLYISVLPTDLDPAFRRKIVRSYTQIDHQSFILYDELEMVVKTLSFRNVHMVDLSKCPKVHFGAAIDWLKLTFPELKTFRASYCLSFQFNDLQYLLLRCPCLKEVDLTVDTSTVMPRHSVISSSSEVLGKWKPKPRRYYIQYRPYDNQPNSVFSNISRLTLEGRDDIDGIGSAALSQLMSNINIMKFLCLRATSLTDCALCKFVGSCLEYLDVSETAVSMVSLASVIRRNSNLKCLKTAGCPRLLFKHDEVEPMSDRSYGDFLHEIKNTCYLEDVEMGWGFCPILVEDLTPSFSKVRKMTVGLGTTLADNVLHALPEICPFLESLVLRFQVISDSVVRNLLESATSLQECGKITLDGVSSIFNCKALEDVLLRHTGRGIGRGVVNDAVRELPLLRKLALDLCDASEGGYDIPNIKRYLELYATTGTLPSLLFQGESAKDRIGVDLLTLDSTVVSCG</sequence>
<organism evidence="1 2">
    <name type="scientific">Eleusine coracana subsp. coracana</name>
    <dbReference type="NCBI Taxonomy" id="191504"/>
    <lineage>
        <taxon>Eukaryota</taxon>
        <taxon>Viridiplantae</taxon>
        <taxon>Streptophyta</taxon>
        <taxon>Embryophyta</taxon>
        <taxon>Tracheophyta</taxon>
        <taxon>Spermatophyta</taxon>
        <taxon>Magnoliopsida</taxon>
        <taxon>Liliopsida</taxon>
        <taxon>Poales</taxon>
        <taxon>Poaceae</taxon>
        <taxon>PACMAD clade</taxon>
        <taxon>Chloridoideae</taxon>
        <taxon>Cynodonteae</taxon>
        <taxon>Eleusininae</taxon>
        <taxon>Eleusine</taxon>
    </lineage>
</organism>
<keyword evidence="2" id="KW-1185">Reference proteome</keyword>
<proteinExistence type="predicted"/>
<protein>
    <submittedName>
        <fullName evidence="1">Uncharacterized protein</fullName>
    </submittedName>
</protein>
<dbReference type="Proteomes" id="UP001054889">
    <property type="component" value="Unassembled WGS sequence"/>
</dbReference>
<accession>A0AAV5C0P3</accession>